<feature type="signal peptide" evidence="1">
    <location>
        <begin position="1"/>
        <end position="25"/>
    </location>
</feature>
<feature type="chain" id="PRO_5047490169" description="Secreted protein" evidence="1">
    <location>
        <begin position="26"/>
        <end position="121"/>
    </location>
</feature>
<dbReference type="EMBL" id="JAMZEJ010000002">
    <property type="protein sequence ID" value="MCQ8239924.1"/>
    <property type="molecule type" value="Genomic_DNA"/>
</dbReference>
<keyword evidence="3" id="KW-1185">Reference proteome</keyword>
<sequence>MMFRLPRIGLLLAAQLAVVPLAVSAAAARQATVPAVQQSLHRVSPHGSHHAPRGSLLRCVALIPPALRHGSRRDAHGRGRAYARAIVRPIDHDRFFAPTRQAVFFSHPGGRCGWHNNDRHG</sequence>
<accession>A0ABT1VW67</accession>
<protein>
    <recommendedName>
        <fullName evidence="4">Secreted protein</fullName>
    </recommendedName>
</protein>
<reference evidence="2 3" key="1">
    <citation type="submission" date="2022-06" db="EMBL/GenBank/DDBJ databases">
        <title>Rhizosaccharibacter gen. nov. sp. nov. KSS12, endophytic bacteria isolated from sugarcane.</title>
        <authorList>
            <person name="Pitiwittayakul N."/>
        </authorList>
    </citation>
    <scope>NUCLEOTIDE SEQUENCE [LARGE SCALE GENOMIC DNA]</scope>
    <source>
        <strain evidence="2 3">KSS12</strain>
    </source>
</reference>
<evidence type="ECO:0000313" key="2">
    <source>
        <dbReference type="EMBL" id="MCQ8239924.1"/>
    </source>
</evidence>
<evidence type="ECO:0000256" key="1">
    <source>
        <dbReference type="SAM" id="SignalP"/>
    </source>
</evidence>
<proteinExistence type="predicted"/>
<dbReference type="Proteomes" id="UP001524547">
    <property type="component" value="Unassembled WGS sequence"/>
</dbReference>
<keyword evidence="1" id="KW-0732">Signal</keyword>
<evidence type="ECO:0000313" key="3">
    <source>
        <dbReference type="Proteomes" id="UP001524547"/>
    </source>
</evidence>
<organism evidence="2 3">
    <name type="scientific">Rhizosaccharibacter radicis</name>
    <dbReference type="NCBI Taxonomy" id="2782605"/>
    <lineage>
        <taxon>Bacteria</taxon>
        <taxon>Pseudomonadati</taxon>
        <taxon>Pseudomonadota</taxon>
        <taxon>Alphaproteobacteria</taxon>
        <taxon>Acetobacterales</taxon>
        <taxon>Acetobacteraceae</taxon>
        <taxon>Rhizosaccharibacter</taxon>
    </lineage>
</organism>
<dbReference type="RefSeq" id="WP_422918660.1">
    <property type="nucleotide sequence ID" value="NZ_JAMZEJ010000002.1"/>
</dbReference>
<comment type="caution">
    <text evidence="2">The sequence shown here is derived from an EMBL/GenBank/DDBJ whole genome shotgun (WGS) entry which is preliminary data.</text>
</comment>
<name>A0ABT1VW67_9PROT</name>
<evidence type="ECO:0008006" key="4">
    <source>
        <dbReference type="Google" id="ProtNLM"/>
    </source>
</evidence>
<gene>
    <name evidence="2" type="ORF">NFI88_03595</name>
</gene>